<dbReference type="InterPro" id="IPR037951">
    <property type="entry name" value="MopB_CT_YdeP"/>
</dbReference>
<reference evidence="12 13" key="1">
    <citation type="submission" date="2023-07" db="EMBL/GenBank/DDBJ databases">
        <title>Comparative genomics of wheat-associated soil bacteria to identify genetic determinants of phenazine resistance.</title>
        <authorList>
            <person name="Mouncey N."/>
        </authorList>
    </citation>
    <scope>NUCLEOTIDE SEQUENCE [LARGE SCALE GENOMIC DNA]</scope>
    <source>
        <strain evidence="12 13">W2I7</strain>
    </source>
</reference>
<evidence type="ECO:0000256" key="7">
    <source>
        <dbReference type="ARBA" id="ARBA00023002"/>
    </source>
</evidence>
<dbReference type="InterPro" id="IPR006657">
    <property type="entry name" value="MoPterin_dinucl-bd_dom"/>
</dbReference>
<evidence type="ECO:0000256" key="3">
    <source>
        <dbReference type="ARBA" id="ARBA00010312"/>
    </source>
</evidence>
<dbReference type="SUPFAM" id="SSF50692">
    <property type="entry name" value="ADC-like"/>
    <property type="match status" value="1"/>
</dbReference>
<evidence type="ECO:0000256" key="6">
    <source>
        <dbReference type="ARBA" id="ARBA00022723"/>
    </source>
</evidence>
<dbReference type="SUPFAM" id="SSF53706">
    <property type="entry name" value="Formate dehydrogenase/DMSO reductase, domains 1-3"/>
    <property type="match status" value="1"/>
</dbReference>
<evidence type="ECO:0000313" key="13">
    <source>
        <dbReference type="Proteomes" id="UP001239085"/>
    </source>
</evidence>
<dbReference type="Pfam" id="PF01568">
    <property type="entry name" value="Molydop_binding"/>
    <property type="match status" value="1"/>
</dbReference>
<dbReference type="CDD" id="cd02787">
    <property type="entry name" value="MopB_CT_ydeP"/>
    <property type="match status" value="1"/>
</dbReference>
<name>A0ABU0P7D3_9MICO</name>
<keyword evidence="13" id="KW-1185">Reference proteome</keyword>
<keyword evidence="9" id="KW-0411">Iron-sulfur</keyword>
<comment type="similarity">
    <text evidence="3">Belongs to the prokaryotic molybdopterin-containing oxidoreductase family.</text>
</comment>
<feature type="domain" description="Molybdopterin dinucleotide-binding" evidence="11">
    <location>
        <begin position="663"/>
        <end position="768"/>
    </location>
</feature>
<evidence type="ECO:0000256" key="4">
    <source>
        <dbReference type="ARBA" id="ARBA00022485"/>
    </source>
</evidence>
<proteinExistence type="inferred from homology"/>
<dbReference type="PIRSF" id="PIRSF000144">
    <property type="entry name" value="CbbBc"/>
    <property type="match status" value="1"/>
</dbReference>
<organism evidence="12 13">
    <name type="scientific">Microbacterium murale</name>
    <dbReference type="NCBI Taxonomy" id="1081040"/>
    <lineage>
        <taxon>Bacteria</taxon>
        <taxon>Bacillati</taxon>
        <taxon>Actinomycetota</taxon>
        <taxon>Actinomycetes</taxon>
        <taxon>Micrococcales</taxon>
        <taxon>Microbacteriaceae</taxon>
        <taxon>Microbacterium</taxon>
    </lineage>
</organism>
<evidence type="ECO:0000256" key="8">
    <source>
        <dbReference type="ARBA" id="ARBA00023004"/>
    </source>
</evidence>
<evidence type="ECO:0000256" key="2">
    <source>
        <dbReference type="ARBA" id="ARBA00001966"/>
    </source>
</evidence>
<dbReference type="InterPro" id="IPR010046">
    <property type="entry name" value="Mopterin_OxRdtse_a_bac"/>
</dbReference>
<evidence type="ECO:0000259" key="10">
    <source>
        <dbReference type="Pfam" id="PF00384"/>
    </source>
</evidence>
<keyword evidence="5" id="KW-0500">Molybdenum</keyword>
<dbReference type="Pfam" id="PF00384">
    <property type="entry name" value="Molybdopterin"/>
    <property type="match status" value="1"/>
</dbReference>
<keyword evidence="4" id="KW-0004">4Fe-4S</keyword>
<evidence type="ECO:0000256" key="9">
    <source>
        <dbReference type="ARBA" id="ARBA00023014"/>
    </source>
</evidence>
<dbReference type="PANTHER" id="PTHR43105">
    <property type="entry name" value="RESPIRATORY NITRATE REDUCTASE"/>
    <property type="match status" value="1"/>
</dbReference>
<gene>
    <name evidence="12" type="ORF">QFZ46_001406</name>
</gene>
<dbReference type="RefSeq" id="WP_307359825.1">
    <property type="nucleotide sequence ID" value="NZ_JAUSXK010000001.1"/>
</dbReference>
<evidence type="ECO:0000256" key="1">
    <source>
        <dbReference type="ARBA" id="ARBA00001942"/>
    </source>
</evidence>
<evidence type="ECO:0000313" key="12">
    <source>
        <dbReference type="EMBL" id="MDQ0643246.1"/>
    </source>
</evidence>
<comment type="caution">
    <text evidence="12">The sequence shown here is derived from an EMBL/GenBank/DDBJ whole genome shotgun (WGS) entry which is preliminary data.</text>
</comment>
<sequence length="781" mass="85441">MITLDSGVAFGLMPEVPRQGGYGPVTTKAWSQEDYTHPAAGWGAAVSVGEVLVKSQRPVSGALSMFTMNHPIKGFDCPGCAWPDDQKGLKLDICENGMKHVTWEMTHKRVGSGFFSKHTVSELSTWTDYELENTGRLTEPMVYDSETDRYAPISWDDAFALIGEELRALGSPDEATFYTSGRLSNEASFLYQLMIREYGTNNMPDCSNMCHEASGRALTASIGSGKGTTTVEDWEQTDLLFLLGVNAASNAPRMLTALSDAVKNGAQVVHVNPLIEAASRRTTVPHDFVDMALFKTHETGTLDLQVRPGGDMALMRAIAKVVFEAAEVDPGALDTEFIAQHTNGIDEYRAVVEATPWPELVQQSGLTEEQLRAAGALYLASGKAIISWCLGISQQEHAVDMVREFMNVLLLRGNIGRPGAGPAPVRGHSNVQGNRTCGINHHSPAWLLDALDEVCGITSPREPGLDTVASIHKMHEGAVKVFVSLGGNFVLAAPDTHYTAEALSGCRLTVQVGTKLNRSHLVHGEKALILPCLGRTERDEQTGGLQGQSVEDAMSMVHLSVGKKKPASEHLLSEPDIIARMARATLPDSSTPWEEYAADYDRIRDVMAKVLPGFEGFNELVRQPNGFRIPQPARELDFRTASGKADFSAPALHDVLPASDDMLVLQTMRSHDQWNTTIYSNNDRYRGVKNLRELIFMHEDDMRDRGIWQGDLVDIVSTSKDGSQRELRQYRAVAYDTPRGSAAGYMPEMNVLVGEADYSAQSDQPLMKSIHVRVTPSAGVR</sequence>
<keyword evidence="6" id="KW-0479">Metal-binding</keyword>
<evidence type="ECO:0000256" key="5">
    <source>
        <dbReference type="ARBA" id="ARBA00022505"/>
    </source>
</evidence>
<comment type="cofactor">
    <cofactor evidence="1">
        <name>Mo-bis(molybdopterin guanine dinucleotide)</name>
        <dbReference type="ChEBI" id="CHEBI:60539"/>
    </cofactor>
</comment>
<dbReference type="CDD" id="cd02767">
    <property type="entry name" value="MopB_ydeP"/>
    <property type="match status" value="1"/>
</dbReference>
<dbReference type="EMBL" id="JAUSXK010000001">
    <property type="protein sequence ID" value="MDQ0643246.1"/>
    <property type="molecule type" value="Genomic_DNA"/>
</dbReference>
<evidence type="ECO:0000259" key="11">
    <source>
        <dbReference type="Pfam" id="PF01568"/>
    </source>
</evidence>
<feature type="domain" description="Molybdopterin oxidoreductase" evidence="10">
    <location>
        <begin position="136"/>
        <end position="509"/>
    </location>
</feature>
<keyword evidence="7" id="KW-0560">Oxidoreductase</keyword>
<dbReference type="NCBIfam" id="TIGR01701">
    <property type="entry name" value="Fdhalpha-like"/>
    <property type="match status" value="1"/>
</dbReference>
<protein>
    <submittedName>
        <fullName evidence="12">Molybdopterin-dependent oxidoreductase alpha subunit</fullName>
    </submittedName>
</protein>
<dbReference type="Gene3D" id="2.40.40.20">
    <property type="match status" value="1"/>
</dbReference>
<accession>A0ABU0P7D3</accession>
<dbReference type="InterPro" id="IPR006656">
    <property type="entry name" value="Mopterin_OxRdtase"/>
</dbReference>
<dbReference type="Gene3D" id="3.40.228.10">
    <property type="entry name" value="Dimethylsulfoxide Reductase, domain 2"/>
    <property type="match status" value="1"/>
</dbReference>
<dbReference type="InterPro" id="IPR050123">
    <property type="entry name" value="Prok_molybdopt-oxidoreductase"/>
</dbReference>
<dbReference type="InterPro" id="IPR009010">
    <property type="entry name" value="Asp_de-COase-like_dom_sf"/>
</dbReference>
<keyword evidence="8" id="KW-0408">Iron</keyword>
<dbReference type="InterPro" id="IPR041953">
    <property type="entry name" value="YdeP_MopB"/>
</dbReference>
<comment type="cofactor">
    <cofactor evidence="2">
        <name>[4Fe-4S] cluster</name>
        <dbReference type="ChEBI" id="CHEBI:49883"/>
    </cofactor>
</comment>
<dbReference type="PANTHER" id="PTHR43105:SF4">
    <property type="entry name" value="PROTEIN YDEP"/>
    <property type="match status" value="1"/>
</dbReference>
<dbReference type="Gene3D" id="3.40.50.740">
    <property type="match status" value="1"/>
</dbReference>
<dbReference type="Proteomes" id="UP001239085">
    <property type="component" value="Unassembled WGS sequence"/>
</dbReference>